<keyword evidence="3" id="KW-1185">Reference proteome</keyword>
<organism evidence="2 3">
    <name type="scientific">Candidatus Burkholderia pumila</name>
    <dbReference type="NCBI Taxonomy" id="1090375"/>
    <lineage>
        <taxon>Bacteria</taxon>
        <taxon>Pseudomonadati</taxon>
        <taxon>Pseudomonadota</taxon>
        <taxon>Betaproteobacteria</taxon>
        <taxon>Burkholderiales</taxon>
        <taxon>Burkholderiaceae</taxon>
        <taxon>Burkholderia</taxon>
    </lineage>
</organism>
<evidence type="ECO:0000256" key="1">
    <source>
        <dbReference type="SAM" id="MobiDB-lite"/>
    </source>
</evidence>
<dbReference type="Proteomes" id="UP000242951">
    <property type="component" value="Unassembled WGS sequence"/>
</dbReference>
<accession>A0ABR5HM19</accession>
<sequence length="168" mass="19825">MRACTEPRGTRKRYFITTRYVDAANAQLRHAAHAEPLRVFRRRDTLMVPRNLARAANMLRGMRFDASPPQACSKILAHSRRSETNPRNTPRSPPPPNLHRNTGRRNIMYQSDITQFINQLKEKNPKLEAEQRKGRSLLWDKQPIDLDKRKHQQESRVQQTAYVYYQNF</sequence>
<protein>
    <recommendedName>
        <fullName evidence="4">DUF3460 family protein</fullName>
    </recommendedName>
</protein>
<evidence type="ECO:0000313" key="3">
    <source>
        <dbReference type="Proteomes" id="UP000242951"/>
    </source>
</evidence>
<proteinExistence type="predicted"/>
<evidence type="ECO:0000313" key="2">
    <source>
        <dbReference type="EMBL" id="KMQ80436.1"/>
    </source>
</evidence>
<feature type="region of interest" description="Disordered" evidence="1">
    <location>
        <begin position="77"/>
        <end position="104"/>
    </location>
</feature>
<name>A0ABR5HM19_9BURK</name>
<dbReference type="InterPro" id="IPR021853">
    <property type="entry name" value="DUF3460"/>
</dbReference>
<dbReference type="Pfam" id="PF11943">
    <property type="entry name" value="DUF3460"/>
    <property type="match status" value="1"/>
</dbReference>
<gene>
    <name evidence="2" type="ORF">BPMI_04825c</name>
</gene>
<reference evidence="2 3" key="1">
    <citation type="submission" date="2015-06" db="EMBL/GenBank/DDBJ databases">
        <title>Comparative genomics of Burkholderia leaf nodule symbionts.</title>
        <authorList>
            <person name="Carlier A."/>
            <person name="Eberl L."/>
            <person name="Pinto-Carbo M."/>
        </authorList>
    </citation>
    <scope>NUCLEOTIDE SEQUENCE [LARGE SCALE GENOMIC DNA]</scope>
    <source>
        <strain evidence="2 3">UZHbot3</strain>
    </source>
</reference>
<dbReference type="EMBL" id="LELG01000090">
    <property type="protein sequence ID" value="KMQ80436.1"/>
    <property type="molecule type" value="Genomic_DNA"/>
</dbReference>
<comment type="caution">
    <text evidence="2">The sequence shown here is derived from an EMBL/GenBank/DDBJ whole genome shotgun (WGS) entry which is preliminary data.</text>
</comment>
<evidence type="ECO:0008006" key="4">
    <source>
        <dbReference type="Google" id="ProtNLM"/>
    </source>
</evidence>